<dbReference type="OrthoDB" id="31183at2759"/>
<dbReference type="PANTHER" id="PTHR13457">
    <property type="entry name" value="BAP28"/>
    <property type="match status" value="1"/>
</dbReference>
<keyword evidence="1" id="KW-0812">Transmembrane</keyword>
<keyword evidence="1" id="KW-0690">Ribosome biogenesis</keyword>
<keyword evidence="4" id="KW-1185">Reference proteome</keyword>
<dbReference type="InterPro" id="IPR040191">
    <property type="entry name" value="UTP10"/>
</dbReference>
<dbReference type="GO" id="GO:0000462">
    <property type="term" value="P:maturation of SSU-rRNA from tricistronic rRNA transcript (SSU-rRNA, 5.8S rRNA, LSU-rRNA)"/>
    <property type="evidence" value="ECO:0007669"/>
    <property type="project" value="TreeGrafter"/>
</dbReference>
<name>A0A0V1I6K3_9BILA</name>
<dbReference type="PANTHER" id="PTHR13457:SF1">
    <property type="entry name" value="HEAT REPEAT-CONTAINING PROTEIN 1"/>
    <property type="match status" value="1"/>
</dbReference>
<feature type="domain" description="U3 small nucleolar RNA-associated protein 10 N-terminal" evidence="2">
    <location>
        <begin position="311"/>
        <end position="425"/>
    </location>
</feature>
<dbReference type="Pfam" id="PF12397">
    <property type="entry name" value="U3snoRNP10"/>
    <property type="match status" value="1"/>
</dbReference>
<comment type="similarity">
    <text evidence="1">Belongs to the HEATR1/UTP10 family.</text>
</comment>
<dbReference type="GO" id="GO:0034455">
    <property type="term" value="C:t-UTP complex"/>
    <property type="evidence" value="ECO:0007669"/>
    <property type="project" value="TreeGrafter"/>
</dbReference>
<comment type="subcellular location">
    <subcellularLocation>
        <location evidence="1">Nucleus</location>
        <location evidence="1">Nucleolus</location>
    </subcellularLocation>
</comment>
<protein>
    <recommendedName>
        <fullName evidence="1">HEAT repeat-containing protein 1</fullName>
    </recommendedName>
</protein>
<dbReference type="GO" id="GO:0045943">
    <property type="term" value="P:positive regulation of transcription by RNA polymerase I"/>
    <property type="evidence" value="ECO:0007669"/>
    <property type="project" value="TreeGrafter"/>
</dbReference>
<dbReference type="SUPFAM" id="SSF48371">
    <property type="entry name" value="ARM repeat"/>
    <property type="match status" value="1"/>
</dbReference>
<dbReference type="GO" id="GO:0030686">
    <property type="term" value="C:90S preribosome"/>
    <property type="evidence" value="ECO:0007669"/>
    <property type="project" value="TreeGrafter"/>
</dbReference>
<keyword evidence="1" id="KW-0539">Nucleus</keyword>
<feature type="transmembrane region" description="Helical" evidence="1">
    <location>
        <begin position="283"/>
        <end position="303"/>
    </location>
</feature>
<keyword evidence="1" id="KW-0472">Membrane</keyword>
<evidence type="ECO:0000313" key="3">
    <source>
        <dbReference type="EMBL" id="KRZ18479.1"/>
    </source>
</evidence>
<dbReference type="InterPro" id="IPR016024">
    <property type="entry name" value="ARM-type_fold"/>
</dbReference>
<feature type="transmembrane region" description="Helical" evidence="1">
    <location>
        <begin position="17"/>
        <end position="36"/>
    </location>
</feature>
<dbReference type="InterPro" id="IPR022125">
    <property type="entry name" value="U3snoRNP10_N"/>
</dbReference>
<evidence type="ECO:0000256" key="1">
    <source>
        <dbReference type="RuleBase" id="RU367065"/>
    </source>
</evidence>
<dbReference type="GO" id="GO:0032040">
    <property type="term" value="C:small-subunit processome"/>
    <property type="evidence" value="ECO:0007669"/>
    <property type="project" value="TreeGrafter"/>
</dbReference>
<dbReference type="AlphaFoldDB" id="A0A0V1I6K3"/>
<proteinExistence type="inferred from homology"/>
<comment type="caution">
    <text evidence="3">The sequence shown here is derived from an EMBL/GenBank/DDBJ whole genome shotgun (WGS) entry which is preliminary data.</text>
</comment>
<organism evidence="3 4">
    <name type="scientific">Trichinella zimbabwensis</name>
    <dbReference type="NCBI Taxonomy" id="268475"/>
    <lineage>
        <taxon>Eukaryota</taxon>
        <taxon>Metazoa</taxon>
        <taxon>Ecdysozoa</taxon>
        <taxon>Nematoda</taxon>
        <taxon>Enoplea</taxon>
        <taxon>Dorylaimia</taxon>
        <taxon>Trichinellida</taxon>
        <taxon>Trichinellidae</taxon>
        <taxon>Trichinella</taxon>
    </lineage>
</organism>
<dbReference type="GO" id="GO:0030515">
    <property type="term" value="F:snoRNA binding"/>
    <property type="evidence" value="ECO:0007669"/>
    <property type="project" value="TreeGrafter"/>
</dbReference>
<dbReference type="Proteomes" id="UP000055024">
    <property type="component" value="Unassembled WGS sequence"/>
</dbReference>
<keyword evidence="1" id="KW-1133">Transmembrane helix</keyword>
<reference evidence="3 4" key="1">
    <citation type="submission" date="2015-01" db="EMBL/GenBank/DDBJ databases">
        <title>Evolution of Trichinella species and genotypes.</title>
        <authorList>
            <person name="Korhonen P.K."/>
            <person name="Edoardo P."/>
            <person name="Giuseppe L.R."/>
            <person name="Gasser R.B."/>
        </authorList>
    </citation>
    <scope>NUCLEOTIDE SEQUENCE [LARGE SCALE GENOMIC DNA]</scope>
    <source>
        <strain evidence="3">ISS1029</strain>
    </source>
</reference>
<accession>A0A0V1I6K3</accession>
<keyword evidence="1" id="KW-0698">rRNA processing</keyword>
<sequence length="801" mass="92545">MRWHVCYYGFENYSSQKYVYCIVVFYEILSIVLLQYSKTLRNGVQNSNLNNLLFSSNGYNCLVLVQLQTGLESKMTSLSNQLKRLAVPNSQIYKQKKRLVSLLFDSSDAAEIDRAKVFAIGSDGFVQLKAIDKSFAEFEMHLFDESILDLERALLTKEANEKLDETIEAFLILLTPYLLLGAAQKCLEWLIRRFRIYEYNVPAVLRCALHYHESNTFVRLLQTLVIPKDDPMWNWLIPTQLTGQSIAKSDLCKECNKNTNLLIFLCDTVPILLKLARKYKWNLSSFTIVYNFYASLISSVIYFNNHLTDEFLNQLYPYIIDGLKSNVDDYMLCSYVIICELATKVNLDSSFSGLLVSKMLSTMNASICSTGLLTCIIVHYNQNVNEISKRAARIISKKEEQLKFIEHLAEWNRQTDIANFFDIFFKCLFLATIEDIVEKEASELVCIGFIEKCLSTINLQVTNTMETINVIAQYYISNFDNNDEKFQRFNTAFHRSITILSSIYPITFDMIVNRLQQSYKNVEGMQSFLRWSGASVLQYNTSKQLIESVCHTRPIVRELALGKMINLLEQNETSESMVQELEIPILEKFHDESSKVVKFLLRKCDKLFSIISPEKITSKLYQLMNHLPDEANSSKKRNLRNRIGIILAKHFLHVEDKMKNMVTLWIFEIMFTDGAGKGKHVAQILNSDFTSELSREQPLEVNCSEINSLWQCFLTSLLHDCTCWSMRHLDALEEVNLFLNSALNDVEADSSCALFVTFLLCHMIGQAKHKNLDETVQILIKLLENFWQRCFIETKPEEASR</sequence>
<gene>
    <name evidence="3" type="primary">HEATR1</name>
    <name evidence="3" type="ORF">T11_4837</name>
</gene>
<keyword evidence="1" id="KW-0687">Ribonucleoprotein</keyword>
<evidence type="ECO:0000313" key="4">
    <source>
        <dbReference type="Proteomes" id="UP000055024"/>
    </source>
</evidence>
<comment type="function">
    <text evidence="1">Involved in nucleolar processing of pre-18S ribosomal RNA.</text>
</comment>
<dbReference type="EMBL" id="JYDP01000003">
    <property type="protein sequence ID" value="KRZ18479.1"/>
    <property type="molecule type" value="Genomic_DNA"/>
</dbReference>
<evidence type="ECO:0000259" key="2">
    <source>
        <dbReference type="Pfam" id="PF12397"/>
    </source>
</evidence>